<evidence type="ECO:0000256" key="3">
    <source>
        <dbReference type="PROSITE-ProRule" id="PRU00708"/>
    </source>
</evidence>
<evidence type="ECO:0000256" key="1">
    <source>
        <dbReference type="ARBA" id="ARBA00007626"/>
    </source>
</evidence>
<dbReference type="AlphaFoldDB" id="E1Z8G4"/>
<name>E1Z8G4_CHLVA</name>
<keyword evidence="6" id="KW-1185">Reference proteome</keyword>
<dbReference type="PANTHER" id="PTHR46128:SF211">
    <property type="entry name" value="PENTACOTRIPEPTIDE-REPEAT REGION OF PRORP DOMAIN-CONTAINING PROTEIN"/>
    <property type="match status" value="1"/>
</dbReference>
<dbReference type="eggNOG" id="KOG4197">
    <property type="taxonomic scope" value="Eukaryota"/>
</dbReference>
<dbReference type="Pfam" id="PF13041">
    <property type="entry name" value="PPR_2"/>
    <property type="match status" value="3"/>
</dbReference>
<dbReference type="Pfam" id="PF01535">
    <property type="entry name" value="PPR"/>
    <property type="match status" value="1"/>
</dbReference>
<keyword evidence="2" id="KW-0677">Repeat</keyword>
<protein>
    <recommendedName>
        <fullName evidence="7">Pentacotripeptide-repeat region of PRORP domain-containing protein</fullName>
    </recommendedName>
</protein>
<dbReference type="PROSITE" id="PS51375">
    <property type="entry name" value="PPR"/>
    <property type="match status" value="5"/>
</dbReference>
<organism evidence="6">
    <name type="scientific">Chlorella variabilis</name>
    <name type="common">Green alga</name>
    <dbReference type="NCBI Taxonomy" id="554065"/>
    <lineage>
        <taxon>Eukaryota</taxon>
        <taxon>Viridiplantae</taxon>
        <taxon>Chlorophyta</taxon>
        <taxon>core chlorophytes</taxon>
        <taxon>Trebouxiophyceae</taxon>
        <taxon>Chlorellales</taxon>
        <taxon>Chlorellaceae</taxon>
        <taxon>Chlorella clade</taxon>
        <taxon>Chlorella</taxon>
    </lineage>
</organism>
<evidence type="ECO:0000256" key="2">
    <source>
        <dbReference type="ARBA" id="ARBA00022737"/>
    </source>
</evidence>
<accession>E1Z8G4</accession>
<feature type="region of interest" description="Disordered" evidence="4">
    <location>
        <begin position="34"/>
        <end position="87"/>
    </location>
</feature>
<feature type="repeat" description="PPR" evidence="3">
    <location>
        <begin position="374"/>
        <end position="408"/>
    </location>
</feature>
<feature type="repeat" description="PPR" evidence="3">
    <location>
        <begin position="269"/>
        <end position="303"/>
    </location>
</feature>
<dbReference type="OMA" id="IMKSHSI"/>
<dbReference type="PANTHER" id="PTHR46128">
    <property type="entry name" value="MITOCHONDRIAL GROUP I INTRON SPLICING FACTOR CCM1"/>
    <property type="match status" value="1"/>
</dbReference>
<dbReference type="InterPro" id="IPR050872">
    <property type="entry name" value="PPR_P_subfamily"/>
</dbReference>
<dbReference type="OrthoDB" id="822380at2759"/>
<dbReference type="EMBL" id="GL433838">
    <property type="protein sequence ID" value="EFN58087.1"/>
    <property type="molecule type" value="Genomic_DNA"/>
</dbReference>
<dbReference type="Proteomes" id="UP000008141">
    <property type="component" value="Unassembled WGS sequence"/>
</dbReference>
<evidence type="ECO:0000313" key="5">
    <source>
        <dbReference type="EMBL" id="EFN58087.1"/>
    </source>
</evidence>
<reference evidence="5 6" key="1">
    <citation type="journal article" date="2010" name="Plant Cell">
        <title>The Chlorella variabilis NC64A genome reveals adaptation to photosymbiosis, coevolution with viruses, and cryptic sex.</title>
        <authorList>
            <person name="Blanc G."/>
            <person name="Duncan G."/>
            <person name="Agarkova I."/>
            <person name="Borodovsky M."/>
            <person name="Gurnon J."/>
            <person name="Kuo A."/>
            <person name="Lindquist E."/>
            <person name="Lucas S."/>
            <person name="Pangilinan J."/>
            <person name="Polle J."/>
            <person name="Salamov A."/>
            <person name="Terry A."/>
            <person name="Yamada T."/>
            <person name="Dunigan D.D."/>
            <person name="Grigoriev I.V."/>
            <person name="Claverie J.M."/>
            <person name="Van Etten J.L."/>
        </authorList>
    </citation>
    <scope>NUCLEOTIDE SEQUENCE [LARGE SCALE GENOMIC DNA]</scope>
    <source>
        <strain evidence="5 6">NC64A</strain>
    </source>
</reference>
<dbReference type="GeneID" id="17357503"/>
<feature type="repeat" description="PPR" evidence="3">
    <location>
        <begin position="472"/>
        <end position="506"/>
    </location>
</feature>
<evidence type="ECO:0000313" key="6">
    <source>
        <dbReference type="Proteomes" id="UP000008141"/>
    </source>
</evidence>
<dbReference type="InParanoid" id="E1Z8G4"/>
<dbReference type="NCBIfam" id="TIGR00756">
    <property type="entry name" value="PPR"/>
    <property type="match status" value="3"/>
</dbReference>
<evidence type="ECO:0008006" key="7">
    <source>
        <dbReference type="Google" id="ProtNLM"/>
    </source>
</evidence>
<dbReference type="RefSeq" id="XP_005850189.1">
    <property type="nucleotide sequence ID" value="XM_005850127.1"/>
</dbReference>
<dbReference type="InterPro" id="IPR011990">
    <property type="entry name" value="TPR-like_helical_dom_sf"/>
</dbReference>
<dbReference type="InterPro" id="IPR002885">
    <property type="entry name" value="PPR_rpt"/>
</dbReference>
<gene>
    <name evidence="5" type="ORF">CHLNCDRAFT_34493</name>
</gene>
<comment type="similarity">
    <text evidence="1">Belongs to the PPR family. P subfamily.</text>
</comment>
<proteinExistence type="inferred from homology"/>
<dbReference type="Gene3D" id="1.25.40.10">
    <property type="entry name" value="Tetratricopeptide repeat domain"/>
    <property type="match status" value="4"/>
</dbReference>
<dbReference type="Pfam" id="PF12854">
    <property type="entry name" value="PPR_1"/>
    <property type="match status" value="1"/>
</dbReference>
<dbReference type="KEGG" id="cvr:CHLNCDRAFT_34493"/>
<feature type="repeat" description="PPR" evidence="3">
    <location>
        <begin position="339"/>
        <end position="373"/>
    </location>
</feature>
<sequence>MAASATVLQALHITLSSIHVSGASRAASSRSCAALRPPPLAHTLSQQPVRHGRSQRRPAAYQVVEAAQADKPRGRNPAVNLSGGGSSGGNPAWQPLVAALDRRQPEAAWKEFMRLLEQGILPPIAVCDRLIYALCGRRRFQEAWRAYAATTPAGYSLQYNTYQALITLALKAGDLDAAVDAFRDMQAGGRAANVVTYCGLISALGRERRRRGVRYAQTAHELWGELAGSGTQLDAAAFRTGLKACVDVGRLREAERLLQRMAAAGAPPDVRAYNILLAGHGRAGATGAMARLMQRMAAGGVQPSAVTYNTLVDGYVRARDLAGARGAAERAATAGVALDVWTYSTLIKGYVQAGQLAAAETVLGDMAAAGVQPSCVTYTTLVDGHVRAGDMQAARRLVQAMRAAGQAPNALTYNTLLRGYAAQAASASAAAAGDGGGGAAAPGSVPPAGEPAALAAALALLRDMQGQGVAPTADTFNTLMAAAVAAGQFQLALDLAGRLAAAGLRPDGLTYTTLIHAHGRLGQASAAAAAFEALLRDRSAAADLRAYNALVDALARNADMPAAERMLASAAELASKQGGWVREGRRAEGRGQRG</sequence>
<evidence type="ECO:0000256" key="4">
    <source>
        <dbReference type="SAM" id="MobiDB-lite"/>
    </source>
</evidence>
<feature type="repeat" description="PPR" evidence="3">
    <location>
        <begin position="234"/>
        <end position="268"/>
    </location>
</feature>